<evidence type="ECO:0000256" key="3">
    <source>
        <dbReference type="SAM" id="MobiDB-lite"/>
    </source>
</evidence>
<sequence length="279" mass="31083">MADNFLTIEQIHLYLLQNGGKVKNRDAVRHFKGYLTDPLTKDENRSRFKSYVNTLALSKTEGDDKIIQLKPKYSGYDPSQRPAEAPINSVGLPPPEAAAPRRTPPRPPPYRPPPPPPPVYSSTTSLDALSLGSVMSLNEPPPQPPPPPGDRRRDSADGGDGNGEDKTVSVKERTQKFNRLASVEDPLSPKQATKSPEKDARRIGRLEPKKCVEWYVTASKGDYQELLKLASSEPRLVNKKVSTRAYVTLYSIFILYPNFESSPLRHAGRGAHRYKKISD</sequence>
<dbReference type="AlphaFoldDB" id="A0A9N9TM25"/>
<evidence type="ECO:0000313" key="5">
    <source>
        <dbReference type="EMBL" id="CAG9858132.1"/>
    </source>
</evidence>
<protein>
    <recommendedName>
        <fullName evidence="4">SOWAHA-C winged helix-turn-helix domain-containing protein</fullName>
    </recommendedName>
</protein>
<keyword evidence="1" id="KW-0677">Repeat</keyword>
<feature type="region of interest" description="Disordered" evidence="3">
    <location>
        <begin position="71"/>
        <end position="202"/>
    </location>
</feature>
<dbReference type="Pfam" id="PF25877">
    <property type="entry name" value="WHD_SOWAH"/>
    <property type="match status" value="1"/>
</dbReference>
<keyword evidence="6" id="KW-1185">Reference proteome</keyword>
<proteinExistence type="predicted"/>
<accession>A0A9N9TM25</accession>
<gene>
    <name evidence="5" type="ORF">PHYEVI_LOCUS4523</name>
</gene>
<evidence type="ECO:0000256" key="2">
    <source>
        <dbReference type="ARBA" id="ARBA00023043"/>
    </source>
</evidence>
<feature type="compositionally biased region" description="Pro residues" evidence="3">
    <location>
        <begin position="105"/>
        <end position="119"/>
    </location>
</feature>
<evidence type="ECO:0000259" key="4">
    <source>
        <dbReference type="Pfam" id="PF25877"/>
    </source>
</evidence>
<name>A0A9N9TM25_PHYSR</name>
<dbReference type="PANTHER" id="PTHR14491:SF7">
    <property type="entry name" value="SOSONDOWAH, ISOFORM G"/>
    <property type="match status" value="1"/>
</dbReference>
<dbReference type="Proteomes" id="UP001153712">
    <property type="component" value="Chromosome 15"/>
</dbReference>
<dbReference type="InterPro" id="IPR058889">
    <property type="entry name" value="WHD_SOWAHA-C"/>
</dbReference>
<feature type="domain" description="SOWAHA-C winged helix-turn-helix" evidence="4">
    <location>
        <begin position="6"/>
        <end position="82"/>
    </location>
</feature>
<dbReference type="OrthoDB" id="60433at2759"/>
<evidence type="ECO:0000256" key="1">
    <source>
        <dbReference type="ARBA" id="ARBA00022737"/>
    </source>
</evidence>
<evidence type="ECO:0000313" key="6">
    <source>
        <dbReference type="Proteomes" id="UP001153712"/>
    </source>
</evidence>
<dbReference type="PANTHER" id="PTHR14491">
    <property type="entry name" value="SOSONDOWAH, ISOFORM G"/>
    <property type="match status" value="1"/>
</dbReference>
<dbReference type="EMBL" id="OU900108">
    <property type="protein sequence ID" value="CAG9858132.1"/>
    <property type="molecule type" value="Genomic_DNA"/>
</dbReference>
<reference evidence="5" key="1">
    <citation type="submission" date="2022-01" db="EMBL/GenBank/DDBJ databases">
        <authorList>
            <person name="King R."/>
        </authorList>
    </citation>
    <scope>NUCLEOTIDE SEQUENCE</scope>
</reference>
<feature type="compositionally biased region" description="Pro residues" evidence="3">
    <location>
        <begin position="139"/>
        <end position="148"/>
    </location>
</feature>
<keyword evidence="2" id="KW-0040">ANK repeat</keyword>
<organism evidence="5 6">
    <name type="scientific">Phyllotreta striolata</name>
    <name type="common">Striped flea beetle</name>
    <name type="synonym">Crioceris striolata</name>
    <dbReference type="NCBI Taxonomy" id="444603"/>
    <lineage>
        <taxon>Eukaryota</taxon>
        <taxon>Metazoa</taxon>
        <taxon>Ecdysozoa</taxon>
        <taxon>Arthropoda</taxon>
        <taxon>Hexapoda</taxon>
        <taxon>Insecta</taxon>
        <taxon>Pterygota</taxon>
        <taxon>Neoptera</taxon>
        <taxon>Endopterygota</taxon>
        <taxon>Coleoptera</taxon>
        <taxon>Polyphaga</taxon>
        <taxon>Cucujiformia</taxon>
        <taxon>Chrysomeloidea</taxon>
        <taxon>Chrysomelidae</taxon>
        <taxon>Galerucinae</taxon>
        <taxon>Alticini</taxon>
        <taxon>Phyllotreta</taxon>
    </lineage>
</organism>
<feature type="compositionally biased region" description="Basic and acidic residues" evidence="3">
    <location>
        <begin position="163"/>
        <end position="175"/>
    </location>
</feature>